<dbReference type="EMBL" id="MLYV02001069">
    <property type="protein sequence ID" value="PSR73578.1"/>
    <property type="molecule type" value="Genomic_DNA"/>
</dbReference>
<feature type="region of interest" description="Disordered" evidence="1">
    <location>
        <begin position="137"/>
        <end position="167"/>
    </location>
</feature>
<dbReference type="OrthoDB" id="2757292at2759"/>
<dbReference type="AlphaFoldDB" id="A0A2R6NMG8"/>
<evidence type="ECO:0000313" key="3">
    <source>
        <dbReference type="Proteomes" id="UP000186601"/>
    </source>
</evidence>
<reference evidence="2 3" key="1">
    <citation type="submission" date="2018-02" db="EMBL/GenBank/DDBJ databases">
        <title>Genome sequence of the basidiomycete white-rot fungus Phlebia centrifuga.</title>
        <authorList>
            <person name="Granchi Z."/>
            <person name="Peng M."/>
            <person name="de Vries R.P."/>
            <person name="Hilden K."/>
            <person name="Makela M.R."/>
            <person name="Grigoriev I."/>
            <person name="Riley R."/>
        </authorList>
    </citation>
    <scope>NUCLEOTIDE SEQUENCE [LARGE SCALE GENOMIC DNA]</scope>
    <source>
        <strain evidence="2 3">FBCC195</strain>
    </source>
</reference>
<feature type="compositionally biased region" description="Low complexity" evidence="1">
    <location>
        <begin position="137"/>
        <end position="149"/>
    </location>
</feature>
<feature type="region of interest" description="Disordered" evidence="1">
    <location>
        <begin position="179"/>
        <end position="234"/>
    </location>
</feature>
<comment type="caution">
    <text evidence="2">The sequence shown here is derived from an EMBL/GenBank/DDBJ whole genome shotgun (WGS) entry which is preliminary data.</text>
</comment>
<sequence>MILRAGLDSHDPFLDATPPPNQLQDQARPWMSYMIPGYVGDADRLFEPHNLAHRKIHDIPSPTDTKVTQVVLSLLDSESGTTFEDLMQVLGACNVCGRIFGFNTFPYHSCIRDMLMAATTLTSFSLPRFTMPAFSSTTSQSCSSSSTQSKENHAPLSSPSPNRLPVPFPPISPLALLPSPLPSPLPSTPPMSTSSTTIKKEPPSDSKLKRRLEVKQEVEDGNISLLDLTESDDD</sequence>
<evidence type="ECO:0000256" key="1">
    <source>
        <dbReference type="SAM" id="MobiDB-lite"/>
    </source>
</evidence>
<name>A0A2R6NMG8_9APHY</name>
<proteinExistence type="predicted"/>
<feature type="compositionally biased region" description="Pro residues" evidence="1">
    <location>
        <begin position="179"/>
        <end position="189"/>
    </location>
</feature>
<protein>
    <submittedName>
        <fullName evidence="2">Uncharacterized protein</fullName>
    </submittedName>
</protein>
<evidence type="ECO:0000313" key="2">
    <source>
        <dbReference type="EMBL" id="PSR73578.1"/>
    </source>
</evidence>
<keyword evidence="3" id="KW-1185">Reference proteome</keyword>
<feature type="compositionally biased region" description="Basic and acidic residues" evidence="1">
    <location>
        <begin position="198"/>
        <end position="218"/>
    </location>
</feature>
<organism evidence="2 3">
    <name type="scientific">Hermanssonia centrifuga</name>
    <dbReference type="NCBI Taxonomy" id="98765"/>
    <lineage>
        <taxon>Eukaryota</taxon>
        <taxon>Fungi</taxon>
        <taxon>Dikarya</taxon>
        <taxon>Basidiomycota</taxon>
        <taxon>Agaricomycotina</taxon>
        <taxon>Agaricomycetes</taxon>
        <taxon>Polyporales</taxon>
        <taxon>Meruliaceae</taxon>
        <taxon>Hermanssonia</taxon>
    </lineage>
</organism>
<feature type="region of interest" description="Disordered" evidence="1">
    <location>
        <begin position="1"/>
        <end position="21"/>
    </location>
</feature>
<dbReference type="Proteomes" id="UP000186601">
    <property type="component" value="Unassembled WGS sequence"/>
</dbReference>
<gene>
    <name evidence="2" type="ORF">PHLCEN_2v10497</name>
</gene>
<accession>A0A2R6NMG8</accession>